<evidence type="ECO:0000313" key="1">
    <source>
        <dbReference type="EMBL" id="BAA83161.1"/>
    </source>
</evidence>
<dbReference type="PIR" id="T44546">
    <property type="entry name" value="T44546"/>
</dbReference>
<dbReference type="PDB" id="3J9Q">
    <property type="method" value="EM"/>
    <property type="resolution" value="3.50 A"/>
    <property type="chains" value="S/T/U/V/W/Y/Z/b/c/e/f/h/i/k/l/n/o/p/q/r/s/t/u/v=1-168"/>
</dbReference>
<dbReference type="AlphaFoldDB" id="Q9S573"/>
<reference evidence="2" key="2">
    <citation type="journal article" date="2015" name="Nat. Struct. Mol. Biol.">
        <title>Atomic structures of a bactericidal contractile nanotube in its pre- and postcontraction states.</title>
        <authorList>
            <person name="Ge P."/>
            <person name="Scholl D."/>
            <person name="Leiman P.G."/>
            <person name="Yu X."/>
            <person name="Miller J.F."/>
            <person name="Zhou Z.H."/>
        </authorList>
    </citation>
    <scope>STRUCTURE BY ELECTRON MICROSCOPY (3.50 ANGSTROMS)</scope>
</reference>
<dbReference type="InterPro" id="IPR006498">
    <property type="entry name" value="Tail_tube"/>
</dbReference>
<dbReference type="IntAct" id="Q9S573">
    <property type="interactions" value="1"/>
</dbReference>
<gene>
    <name evidence="1" type="primary">FIIR2</name>
</gene>
<evidence type="ECO:0007829" key="3">
    <source>
        <dbReference type="PDB" id="5W5E"/>
    </source>
</evidence>
<dbReference type="PDB" id="5W5E">
    <property type="method" value="EM"/>
    <property type="resolution" value="3.50 A"/>
    <property type="chains" value="A/B/C/D/E/F/G/H/I/J/K/L/M/N/O/P/Q/R/S/T/U/V/W/X/Y/Z/a/b/c/d=1-168"/>
</dbReference>
<dbReference type="NCBIfam" id="TIGR01611">
    <property type="entry name" value="tail_tube"/>
    <property type="match status" value="1"/>
</dbReference>
<accession>Q9S573</accession>
<organism evidence="1">
    <name type="scientific">Pseudomonas aeruginosa</name>
    <dbReference type="NCBI Taxonomy" id="287"/>
    <lineage>
        <taxon>Bacteria</taxon>
        <taxon>Pseudomonadati</taxon>
        <taxon>Pseudomonadota</taxon>
        <taxon>Gammaproteobacteria</taxon>
        <taxon>Pseudomonadales</taxon>
        <taxon>Pseudomonadaceae</taxon>
        <taxon>Pseudomonas</taxon>
    </lineage>
</organism>
<dbReference type="PDBsum" id="3J9Q"/>
<keyword evidence="2 3" id="KW-0002">3D-structure</keyword>
<dbReference type="SMR" id="Q9S573"/>
<reference evidence="1" key="1">
    <citation type="journal article" date="2000" name="Mol. Microbiol.">
        <title>The R-type pyocin of Pseudomonas aeruginosa is related to P2 phage, and the F-type is related to lambda phage.</title>
        <authorList>
            <person name="Nakayama K."/>
            <person name="Takashima K."/>
            <person name="Ishihara H."/>
            <person name="Shinomiya T."/>
            <person name="Kageyama M."/>
            <person name="Kanaya S."/>
            <person name="Ohnishi M."/>
            <person name="Murata T."/>
            <person name="Mori H."/>
            <person name="Hayashi T."/>
        </authorList>
    </citation>
    <scope>NUCLEOTIDE SEQUENCE</scope>
    <source>
        <strain evidence="1">PAO1</strain>
    </source>
</reference>
<comment type="interaction">
    <interactant intactId="EBI-16152099">
        <id>Q9S573</id>
    </interactant>
    <interactant intactId="EBI-16152072">
        <id>Q9S574</id>
        <label>FIR2</label>
    </interactant>
    <organismsDiffer>false</organismsDiffer>
    <experiments>2</experiments>
</comment>
<evidence type="ECO:0007829" key="2">
    <source>
        <dbReference type="PDB" id="3J9Q"/>
    </source>
</evidence>
<dbReference type="EMDB" id="EMD-6270"/>
<reference evidence="3" key="3">
    <citation type="journal article" date="2017" name="Structure">
        <title>Refined Cryo-EM Structure of the T4 Tail Tube: Exploring the Lowest Dose Limit.</title>
        <authorList>
            <person name="Zheng W."/>
            <person name="Wang F."/>
            <person name="Taylor N.M.I."/>
            <person name="Guerrero-Ferreira R.C."/>
            <person name="Leiman P.G."/>
            <person name="Egelman E.H."/>
        </authorList>
    </citation>
    <scope>STRUCTURE BY ELECTRON MICROSCOPY (3.50 ANGSTROMS)</scope>
</reference>
<sequence>MMIPQTLTNTNLFIDGVSFAGDVPSLTLPKLAVKTEQYRAGGMDAPVSIDMGLEAMEAKFSTNGARREALNFFGLADQSAFNGVFRGSFKGQKGASVPVVATLRGLLKEVDPGDWKAGEKAEFKYAVAVSYYKLEVDGREVYEIDPVNGVRAINGVDQLAGMRNDLGL</sequence>
<dbReference type="InterPro" id="IPR052042">
    <property type="entry name" value="Tail_sheath_structural"/>
</dbReference>
<name>Q9S573_PSEAI</name>
<proteinExistence type="evidence at protein level"/>
<protein>
    <submittedName>
        <fullName evidence="1">FIIR2 protein</fullName>
    </submittedName>
</protein>
<dbReference type="PDBsum" id="5W5E"/>
<dbReference type="Pfam" id="PF04985">
    <property type="entry name" value="Phage_tube"/>
    <property type="match status" value="1"/>
</dbReference>
<dbReference type="PANTHER" id="PTHR35861:SF2">
    <property type="entry name" value="FELS-2 PROPHAGE PROTEIN"/>
    <property type="match status" value="1"/>
</dbReference>
<dbReference type="EMBL" id="AB030825">
    <property type="protein sequence ID" value="BAA83161.1"/>
    <property type="molecule type" value="Genomic_DNA"/>
</dbReference>
<dbReference type="PANTHER" id="PTHR35861">
    <property type="match status" value="1"/>
</dbReference>
<dbReference type="DIP" id="DIP-61604N"/>